<reference evidence="1" key="2">
    <citation type="submission" date="2014-03" db="EMBL/GenBank/DDBJ databases">
        <authorList>
            <person name="Urmite Genomes"/>
        </authorList>
    </citation>
    <scope>NUCLEOTIDE SEQUENCE</scope>
    <source>
        <strain evidence="1">S1</strain>
    </source>
</reference>
<dbReference type="Proteomes" id="UP000028863">
    <property type="component" value="Unassembled WGS sequence"/>
</dbReference>
<gene>
    <name evidence="1" type="ORF">BN988_03328</name>
</gene>
<protein>
    <submittedName>
        <fullName evidence="1">Uncharacterized protein</fullName>
    </submittedName>
</protein>
<reference evidence="1" key="1">
    <citation type="submission" date="2014-03" db="EMBL/GenBank/DDBJ databases">
        <title>Draft genome sequencing of Oceanobacillus picturae strain S1 isolated from human gut.</title>
        <authorList>
            <person name="Croce O."/>
            <person name="Lagier J.C."/>
            <person name="Raoult D."/>
        </authorList>
    </citation>
    <scope>NUCLEOTIDE SEQUENCE [LARGE SCALE GENOMIC DNA]</scope>
    <source>
        <strain evidence="1">S1</strain>
    </source>
</reference>
<evidence type="ECO:0000313" key="2">
    <source>
        <dbReference type="Proteomes" id="UP000028863"/>
    </source>
</evidence>
<accession>W9AQ61</accession>
<proteinExistence type="predicted"/>
<dbReference type="EMBL" id="CCAX010000003">
    <property type="protein sequence ID" value="CDO04761.1"/>
    <property type="molecule type" value="Genomic_DNA"/>
</dbReference>
<sequence length="88" mass="10119">MQLEKEVQKGDDAFLITDSFLYFSMVECDVNWLMSQANIVVDNSNGFIVQDVIAYVLNKISTVDPESVDKQILKRLFENLKDVTNQEQ</sequence>
<keyword evidence="2" id="KW-1185">Reference proteome</keyword>
<dbReference type="AlphaFoldDB" id="W9AQ61"/>
<comment type="caution">
    <text evidence="1">The sequence shown here is derived from an EMBL/GenBank/DDBJ whole genome shotgun (WGS) entry which is preliminary data.</text>
</comment>
<dbReference type="eggNOG" id="COG0457">
    <property type="taxonomic scope" value="Bacteria"/>
</dbReference>
<name>W9AQ61_9BACI</name>
<organism evidence="1 2">
    <name type="scientific">Oceanobacillus picturae</name>
    <dbReference type="NCBI Taxonomy" id="171693"/>
    <lineage>
        <taxon>Bacteria</taxon>
        <taxon>Bacillati</taxon>
        <taxon>Bacillota</taxon>
        <taxon>Bacilli</taxon>
        <taxon>Bacillales</taxon>
        <taxon>Bacillaceae</taxon>
        <taxon>Oceanobacillus</taxon>
    </lineage>
</organism>
<evidence type="ECO:0000313" key="1">
    <source>
        <dbReference type="EMBL" id="CDO04761.1"/>
    </source>
</evidence>